<accession>A0A1I2M4X7</accession>
<dbReference type="SUPFAM" id="SSF159275">
    <property type="entry name" value="PA1994-like"/>
    <property type="match status" value="1"/>
</dbReference>
<dbReference type="RefSeq" id="WP_093621755.1">
    <property type="nucleotide sequence ID" value="NZ_BOMT01000107.1"/>
</dbReference>
<evidence type="ECO:0000256" key="1">
    <source>
        <dbReference type="SAM" id="MobiDB-lite"/>
    </source>
</evidence>
<evidence type="ECO:0000313" key="2">
    <source>
        <dbReference type="EMBL" id="SFF85839.1"/>
    </source>
</evidence>
<keyword evidence="3" id="KW-1185">Reference proteome</keyword>
<dbReference type="AlphaFoldDB" id="A0A1I2M4X7"/>
<sequence length="197" mass="20796">MSETLLTRADTPAHQSLPSGPLAWQRTAAIGTELVFPHAGERPGAHGTAVVTGVSPHAIDWQAEIGADAAVRDLTVICSGADWSRTARLRHNGDGWECEAPGAPATIDPGAVVRLADSPIFVTWALRRLGLTVKTGPVRVPSVRVLTPSLTVVPGTATYQLLSPHRLRITGDGPAVTYELDHAGIVAYQPGNLRLAR</sequence>
<evidence type="ECO:0008006" key="4">
    <source>
        <dbReference type="Google" id="ProtNLM"/>
    </source>
</evidence>
<name>A0A1I2M4X7_9ACTN</name>
<feature type="region of interest" description="Disordered" evidence="1">
    <location>
        <begin position="1"/>
        <end position="20"/>
    </location>
</feature>
<organism evidence="2 3">
    <name type="scientific">Actinoplanes philippinensis</name>
    <dbReference type="NCBI Taxonomy" id="35752"/>
    <lineage>
        <taxon>Bacteria</taxon>
        <taxon>Bacillati</taxon>
        <taxon>Actinomycetota</taxon>
        <taxon>Actinomycetes</taxon>
        <taxon>Micromonosporales</taxon>
        <taxon>Micromonosporaceae</taxon>
        <taxon>Actinoplanes</taxon>
    </lineage>
</organism>
<gene>
    <name evidence="2" type="ORF">SAMN05421541_12622</name>
</gene>
<evidence type="ECO:0000313" key="3">
    <source>
        <dbReference type="Proteomes" id="UP000199645"/>
    </source>
</evidence>
<dbReference type="InterPro" id="IPR009467">
    <property type="entry name" value="Glycolipid-bd_prot_put"/>
</dbReference>
<dbReference type="Proteomes" id="UP000199645">
    <property type="component" value="Unassembled WGS sequence"/>
</dbReference>
<proteinExistence type="predicted"/>
<dbReference type="Pfam" id="PF06475">
    <property type="entry name" value="Glycolipid_bind"/>
    <property type="match status" value="1"/>
</dbReference>
<reference evidence="2 3" key="1">
    <citation type="submission" date="2016-10" db="EMBL/GenBank/DDBJ databases">
        <authorList>
            <person name="de Groot N.N."/>
        </authorList>
    </citation>
    <scope>NUCLEOTIDE SEQUENCE [LARGE SCALE GENOMIC DNA]</scope>
    <source>
        <strain evidence="2 3">DSM 43019</strain>
    </source>
</reference>
<dbReference type="EMBL" id="FONV01000026">
    <property type="protein sequence ID" value="SFF85839.1"/>
    <property type="molecule type" value="Genomic_DNA"/>
</dbReference>
<dbReference type="OrthoDB" id="3293819at2"/>
<protein>
    <recommendedName>
        <fullName evidence="4">Glycolipid-binding</fullName>
    </recommendedName>
</protein>